<keyword evidence="5 8" id="KW-0560">Oxidoreductase</keyword>
<proteinExistence type="inferred from homology"/>
<dbReference type="InterPro" id="IPR000343">
    <property type="entry name" value="4pyrrol_synth_GluRdtase"/>
</dbReference>
<keyword evidence="16" id="KW-1185">Reference proteome</keyword>
<evidence type="ECO:0000313" key="16">
    <source>
        <dbReference type="Proteomes" id="UP001485043"/>
    </source>
</evidence>
<accession>A0AAW1S7U6</accession>
<dbReference type="Pfam" id="PF05201">
    <property type="entry name" value="GlutR_N"/>
    <property type="match status" value="1"/>
</dbReference>
<dbReference type="FunFam" id="3.40.50.720:FF:000031">
    <property type="entry name" value="Glutamyl-tRNA reductase"/>
    <property type="match status" value="1"/>
</dbReference>
<dbReference type="InterPro" id="IPR015895">
    <property type="entry name" value="4pyrrol_synth_GluRdtase_N"/>
</dbReference>
<evidence type="ECO:0000256" key="7">
    <source>
        <dbReference type="ARBA" id="ARBA00047464"/>
    </source>
</evidence>
<dbReference type="GO" id="GO:0008883">
    <property type="term" value="F:glutamyl-tRNA reductase activity"/>
    <property type="evidence" value="ECO:0007669"/>
    <property type="project" value="UniProtKB-EC"/>
</dbReference>
<evidence type="ECO:0000256" key="8">
    <source>
        <dbReference type="RuleBase" id="RU000584"/>
    </source>
</evidence>
<evidence type="ECO:0000259" key="13">
    <source>
        <dbReference type="Pfam" id="PF05201"/>
    </source>
</evidence>
<dbReference type="InterPro" id="IPR018214">
    <property type="entry name" value="GluRdtase_CS"/>
</dbReference>
<dbReference type="InterPro" id="IPR036343">
    <property type="entry name" value="GluRdtase_N_sf"/>
</dbReference>
<dbReference type="PANTHER" id="PTHR43120">
    <property type="entry name" value="GLUTAMYL-TRNA REDUCTASE 1, CHLOROPLASTIC"/>
    <property type="match status" value="1"/>
</dbReference>
<evidence type="ECO:0000256" key="6">
    <source>
        <dbReference type="ARBA" id="ARBA00023244"/>
    </source>
</evidence>
<evidence type="ECO:0000259" key="12">
    <source>
        <dbReference type="Pfam" id="PF01488"/>
    </source>
</evidence>
<feature type="region of interest" description="Disordered" evidence="10">
    <location>
        <begin position="1563"/>
        <end position="1596"/>
    </location>
</feature>
<protein>
    <recommendedName>
        <fullName evidence="3 8">Glutamyl-tRNA reductase</fullName>
        <ecNumber evidence="3 8">1.2.1.70</ecNumber>
    </recommendedName>
</protein>
<dbReference type="GO" id="GO:0006783">
    <property type="term" value="P:heme biosynthetic process"/>
    <property type="evidence" value="ECO:0007669"/>
    <property type="project" value="UniProtKB-ARBA"/>
</dbReference>
<dbReference type="InterPro" id="IPR015896">
    <property type="entry name" value="4pyrrol_synth_GluRdtase_dimer"/>
</dbReference>
<dbReference type="Pfam" id="PF01488">
    <property type="entry name" value="Shikimate_DH"/>
    <property type="match status" value="1"/>
</dbReference>
<dbReference type="InterPro" id="IPR027914">
    <property type="entry name" value="DUF4456"/>
</dbReference>
<feature type="domain" description="Quinate/shikimate 5-dehydrogenase/glutamyl-tRNA reductase" evidence="12">
    <location>
        <begin position="217"/>
        <end position="359"/>
    </location>
</feature>
<dbReference type="EMBL" id="JALJOV010001764">
    <property type="protein sequence ID" value="KAK9841738.1"/>
    <property type="molecule type" value="Genomic_DNA"/>
</dbReference>
<comment type="catalytic activity">
    <reaction evidence="7 8">
        <text>(S)-4-amino-5-oxopentanoate + tRNA(Glu) + NADP(+) = L-glutamyl-tRNA(Glu) + NADPH + H(+)</text>
        <dbReference type="Rhea" id="RHEA:12344"/>
        <dbReference type="Rhea" id="RHEA-COMP:9663"/>
        <dbReference type="Rhea" id="RHEA-COMP:9680"/>
        <dbReference type="ChEBI" id="CHEBI:15378"/>
        <dbReference type="ChEBI" id="CHEBI:57501"/>
        <dbReference type="ChEBI" id="CHEBI:57783"/>
        <dbReference type="ChEBI" id="CHEBI:58349"/>
        <dbReference type="ChEBI" id="CHEBI:78442"/>
        <dbReference type="ChEBI" id="CHEBI:78520"/>
        <dbReference type="EC" id="1.2.1.70"/>
    </reaction>
</comment>
<dbReference type="FunFam" id="3.30.460.30:FF:000001">
    <property type="entry name" value="Glutamyl-tRNA reductase"/>
    <property type="match status" value="1"/>
</dbReference>
<reference evidence="15 16" key="1">
    <citation type="journal article" date="2024" name="Nat. Commun.">
        <title>Phylogenomics reveals the evolutionary origins of lichenization in chlorophyte algae.</title>
        <authorList>
            <person name="Puginier C."/>
            <person name="Libourel C."/>
            <person name="Otte J."/>
            <person name="Skaloud P."/>
            <person name="Haon M."/>
            <person name="Grisel S."/>
            <person name="Petersen M."/>
            <person name="Berrin J.G."/>
            <person name="Delaux P.M."/>
            <person name="Dal Grande F."/>
            <person name="Keller J."/>
        </authorList>
    </citation>
    <scope>NUCLEOTIDE SEQUENCE [LARGE SCALE GENOMIC DNA]</scope>
    <source>
        <strain evidence="15 16">SAG 2523</strain>
    </source>
</reference>
<feature type="region of interest" description="Disordered" evidence="10">
    <location>
        <begin position="1248"/>
        <end position="1269"/>
    </location>
</feature>
<evidence type="ECO:0000256" key="2">
    <source>
        <dbReference type="ARBA" id="ARBA00005916"/>
    </source>
</evidence>
<evidence type="ECO:0000256" key="9">
    <source>
        <dbReference type="SAM" id="Coils"/>
    </source>
</evidence>
<evidence type="ECO:0000259" key="14">
    <source>
        <dbReference type="Pfam" id="PF14644"/>
    </source>
</evidence>
<dbReference type="Gene3D" id="3.30.460.30">
    <property type="entry name" value="Glutamyl-tRNA reductase, N-terminal domain"/>
    <property type="match status" value="1"/>
</dbReference>
<evidence type="ECO:0000259" key="11">
    <source>
        <dbReference type="Pfam" id="PF00745"/>
    </source>
</evidence>
<dbReference type="SUPFAM" id="SSF69075">
    <property type="entry name" value="Glutamyl tRNA-reductase dimerization domain"/>
    <property type="match status" value="1"/>
</dbReference>
<dbReference type="Pfam" id="PF14644">
    <property type="entry name" value="DUF4456"/>
    <property type="match status" value="1"/>
</dbReference>
<dbReference type="SUPFAM" id="SSF51735">
    <property type="entry name" value="NAD(P)-binding Rossmann-fold domains"/>
    <property type="match status" value="1"/>
</dbReference>
<keyword evidence="4 8" id="KW-0521">NADP</keyword>
<dbReference type="EC" id="1.2.1.70" evidence="3 8"/>
<evidence type="ECO:0000256" key="1">
    <source>
        <dbReference type="ARBA" id="ARBA00005059"/>
    </source>
</evidence>
<dbReference type="SUPFAM" id="SSF69742">
    <property type="entry name" value="Glutamyl tRNA-reductase catalytic, N-terminal domain"/>
    <property type="match status" value="1"/>
</dbReference>
<feature type="region of interest" description="Disordered" evidence="10">
    <location>
        <begin position="1176"/>
        <end position="1208"/>
    </location>
</feature>
<dbReference type="InterPro" id="IPR036453">
    <property type="entry name" value="GluRdtase_dimer_dom_sf"/>
</dbReference>
<sequence>MLKVFPAAGVTSVKLPPTHLEASQRALDDIRASSIGTPNRYTLEKKSSLIAVGLTVHSTPVDVREKLSIPEAEWPRAIEELVAFPHIEEAAILSTCNRMELYVVALSYHRGMREVKEWMSKSSSVPLEQLEPHMFAFRDGDAAEHLLRVAGGLESLVMGEGQILAQVKNVYSVGQNVPGFGRQLNGLFKQAITAGKRVRSETTIASGAVSVSSAAAELAQLKLPSHKLADARICIIGAGKMSRLLVKHLDSKGCGQIILLNRSLPRAHALAEEFPTVAFSIRLMSELMQSVAESDLVFAASGSEDILINKEDIQDMPAATEAVGSLRRFVDISVPRNIASDISSLEAAAVYNVDDLKEVVAANIGERQKAAAEARELLREEQQMFEGWRDSLATVPTIKALRNKAEAIRTAEFEKALARLGDGLTKKQARAVEELSKGIVNKLLHGPMTALRLTLDDMVRHNTEGPALTQSLIKARFELSKLSKPVLHKYNLRALQTAEDSDTLLDSIAAVGQLPDDPHGKLASLEKEEGIFTLAVLDCCAYEDELSMQVIADREGINALLQQQSLGISMGAERGLEEIDTKLQQAILSFASTATAQGEVSVEQLSGQIEEYTQSKNLLCMAVLPAFEVQQAKWEKDLTAALQLMAVQMIEAAVIRQDALECLLQDETASLALAAAQDRAAMQDLVTLLLAEIQEKAAQAREAGQESMMTWRQSRTQHLLDSRKTTLQSPDFASLPQLRAAIASIGAAQRDIRQVGCQQAGSDALSALQIEVAAAARDQLAAFQKESQEIHPERPLELLLEEIQSAASEDELDGKAQQIVDQKTSLASQLEARHQLLIDLLQQLQQQLAREQAAGFGVLFSLEDEARQFLPKQQDGQPLMDLDPLVSVDGLGEAIKLWQVAFLERAMNAADLASTAMIASSTEATACSSALMEALLDKMSGQTEHACGNVKKARIKELKAQQRSLARHISSQARVRVAHHKAQAKTQAQVEKEMEASLKLLRGLQEQLGSCQSPPSLGLICRRAQFLKEKIDRTAGDGLQAARQQADADQQGLVESSGAFKASLQPFELGSSGWAGAGLEAAAVEMAQDLATGASACDAALAEATARFEVLKAEAGIALGALETAAPAHRRDLIFIETLERACHTARKNCTQVLGGSHKLGLETTSALQELRDKLRGAQGQRIDSPAATQRSAHKSPRARSPRSPTLEARVLASTASPTELMAAAEKLRGTLLRQVVNLDMLGSTSLASTTGDEQMGASGAGVPASMKGPETAAKASKAAAATASSGPAAAAAVAAAKLPAGAAAGPVPGTSPQALMQQAEQELAACTEAVRKACAMYYNPLASEAKPAAGQSKAKATTLEAPRSVLLSSDGPGAITRPAAIMANAADMEERCANDMAVVRSGAQLQVKQASEVLMTQVEQAEKLLLQLPGAVLGQLAAEVGGAAQSELHALLAQLLKELVAAMQPAAANRDALSPIMARPSRTAELAELQTREQERAAAAQRLIREHARVALQAVAAQAGAVSLQLEQQAMALMALLNIFPLLADLAARSPAPVPSAIAAPVESASSAAKTSTPLKAMPGKEAGGKVAAAPSGAASGALRPFEPRVWQAESMSKEFSWGERARKAFH</sequence>
<evidence type="ECO:0000256" key="4">
    <source>
        <dbReference type="ARBA" id="ARBA00022857"/>
    </source>
</evidence>
<feature type="coiled-coil region" evidence="9">
    <location>
        <begin position="827"/>
        <end position="854"/>
    </location>
</feature>
<comment type="caution">
    <text evidence="15">The sequence shown here is derived from an EMBL/GenBank/DDBJ whole genome shotgun (WGS) entry which is preliminary data.</text>
</comment>
<dbReference type="GO" id="GO:0050661">
    <property type="term" value="F:NADP binding"/>
    <property type="evidence" value="ECO:0007669"/>
    <property type="project" value="InterPro"/>
</dbReference>
<feature type="domain" description="DUF4456" evidence="14">
    <location>
        <begin position="1375"/>
        <end position="1552"/>
    </location>
</feature>
<dbReference type="PROSITE" id="PS00747">
    <property type="entry name" value="GLUTR"/>
    <property type="match status" value="1"/>
</dbReference>
<comment type="similarity">
    <text evidence="2 8">Belongs to the glutamyl-tRNA reductase family.</text>
</comment>
<dbReference type="NCBIfam" id="TIGR01035">
    <property type="entry name" value="hemA"/>
    <property type="match status" value="1"/>
</dbReference>
<dbReference type="InterPro" id="IPR036291">
    <property type="entry name" value="NAD(P)-bd_dom_sf"/>
</dbReference>
<name>A0AAW1S7U6_9CHLO</name>
<evidence type="ECO:0000256" key="5">
    <source>
        <dbReference type="ARBA" id="ARBA00023002"/>
    </source>
</evidence>
<dbReference type="Pfam" id="PF00745">
    <property type="entry name" value="GlutR_dimer"/>
    <property type="match status" value="1"/>
</dbReference>
<dbReference type="NCBIfam" id="NF000744">
    <property type="entry name" value="PRK00045.1-3"/>
    <property type="match status" value="1"/>
</dbReference>
<dbReference type="Proteomes" id="UP001485043">
    <property type="component" value="Unassembled WGS sequence"/>
</dbReference>
<evidence type="ECO:0000256" key="10">
    <source>
        <dbReference type="SAM" id="MobiDB-lite"/>
    </source>
</evidence>
<comment type="pathway">
    <text evidence="1 8">Porphyrin-containing compound metabolism; protoporphyrin-IX biosynthesis; 5-aminolevulinate from L-glutamyl-tRNA(Glu): step 1/2.</text>
</comment>
<evidence type="ECO:0000256" key="3">
    <source>
        <dbReference type="ARBA" id="ARBA00012970"/>
    </source>
</evidence>
<feature type="domain" description="Tetrapyrrole biosynthesis glutamyl-tRNA reductase dimerisation" evidence="11">
    <location>
        <begin position="373"/>
        <end position="453"/>
    </location>
</feature>
<dbReference type="PANTHER" id="PTHR43120:SF1">
    <property type="entry name" value="GLUTAMYL-TRNA REDUCTASE 1, CHLOROPLASTIC"/>
    <property type="match status" value="1"/>
</dbReference>
<dbReference type="Gene3D" id="3.40.50.720">
    <property type="entry name" value="NAD(P)-binding Rossmann-like Domain"/>
    <property type="match status" value="1"/>
</dbReference>
<evidence type="ECO:0000313" key="15">
    <source>
        <dbReference type="EMBL" id="KAK9841738.1"/>
    </source>
</evidence>
<dbReference type="InterPro" id="IPR006151">
    <property type="entry name" value="Shikm_DH/Glu-tRNA_Rdtase"/>
</dbReference>
<keyword evidence="9" id="KW-0175">Coiled coil</keyword>
<feature type="compositionally biased region" description="Low complexity" evidence="10">
    <location>
        <begin position="1586"/>
        <end position="1596"/>
    </location>
</feature>
<keyword evidence="6 8" id="KW-0627">Porphyrin biosynthesis</keyword>
<organism evidence="15 16">
    <name type="scientific">Apatococcus fuscideae</name>
    <dbReference type="NCBI Taxonomy" id="2026836"/>
    <lineage>
        <taxon>Eukaryota</taxon>
        <taxon>Viridiplantae</taxon>
        <taxon>Chlorophyta</taxon>
        <taxon>core chlorophytes</taxon>
        <taxon>Trebouxiophyceae</taxon>
        <taxon>Chlorellales</taxon>
        <taxon>Chlorellaceae</taxon>
        <taxon>Apatococcus</taxon>
    </lineage>
</organism>
<gene>
    <name evidence="15" type="ORF">WJX84_011851</name>
</gene>
<dbReference type="HAMAP" id="MF_00087">
    <property type="entry name" value="Glu_tRNA_reductase"/>
    <property type="match status" value="1"/>
</dbReference>
<feature type="domain" description="Glutamyl-tRNA reductase N-terminal" evidence="13">
    <location>
        <begin position="52"/>
        <end position="202"/>
    </location>
</feature>
<dbReference type="CDD" id="cd05213">
    <property type="entry name" value="NAD_bind_Glutamyl_tRNA_reduct"/>
    <property type="match status" value="1"/>
</dbReference>
<feature type="compositionally biased region" description="Basic residues" evidence="10">
    <location>
        <begin position="1192"/>
        <end position="1201"/>
    </location>
</feature>